<evidence type="ECO:0000256" key="2">
    <source>
        <dbReference type="ARBA" id="ARBA00023125"/>
    </source>
</evidence>
<dbReference type="EMBL" id="BKBQ01000018">
    <property type="protein sequence ID" value="GEQ54487.1"/>
    <property type="molecule type" value="Genomic_DNA"/>
</dbReference>
<dbReference type="GO" id="GO:1901135">
    <property type="term" value="P:carbohydrate derivative metabolic process"/>
    <property type="evidence" value="ECO:0007669"/>
    <property type="project" value="InterPro"/>
</dbReference>
<dbReference type="SUPFAM" id="SSF46689">
    <property type="entry name" value="Homeodomain-like"/>
    <property type="match status" value="1"/>
</dbReference>
<dbReference type="Proteomes" id="UP000886607">
    <property type="component" value="Unassembled WGS sequence"/>
</dbReference>
<keyword evidence="3" id="KW-0804">Transcription</keyword>
<gene>
    <name evidence="7" type="primary">rpiR_6</name>
    <name evidence="6" type="ORF">TK11N_13580</name>
    <name evidence="7" type="ORF">TK2N_13310</name>
</gene>
<evidence type="ECO:0000256" key="3">
    <source>
        <dbReference type="ARBA" id="ARBA00023163"/>
    </source>
</evidence>
<dbReference type="CDD" id="cd05013">
    <property type="entry name" value="SIS_RpiR"/>
    <property type="match status" value="1"/>
</dbReference>
<dbReference type="InterPro" id="IPR046348">
    <property type="entry name" value="SIS_dom_sf"/>
</dbReference>
<dbReference type="GO" id="GO:0003700">
    <property type="term" value="F:DNA-binding transcription factor activity"/>
    <property type="evidence" value="ECO:0007669"/>
    <property type="project" value="InterPro"/>
</dbReference>
<dbReference type="Pfam" id="PF01418">
    <property type="entry name" value="HTH_6"/>
    <property type="match status" value="1"/>
</dbReference>
<evidence type="ECO:0000313" key="8">
    <source>
        <dbReference type="Proteomes" id="UP000886597"/>
    </source>
</evidence>
<name>A0AAN4RL34_9ENTE</name>
<dbReference type="Gene3D" id="1.10.10.10">
    <property type="entry name" value="Winged helix-like DNA-binding domain superfamily/Winged helix DNA-binding domain"/>
    <property type="match status" value="1"/>
</dbReference>
<dbReference type="InterPro" id="IPR036388">
    <property type="entry name" value="WH-like_DNA-bd_sf"/>
</dbReference>
<dbReference type="InterPro" id="IPR001347">
    <property type="entry name" value="SIS_dom"/>
</dbReference>
<dbReference type="InterPro" id="IPR000281">
    <property type="entry name" value="HTH_RpiR"/>
</dbReference>
<feature type="domain" description="HTH rpiR-type" evidence="4">
    <location>
        <begin position="1"/>
        <end position="75"/>
    </location>
</feature>
<dbReference type="GO" id="GO:0003677">
    <property type="term" value="F:DNA binding"/>
    <property type="evidence" value="ECO:0007669"/>
    <property type="project" value="UniProtKB-KW"/>
</dbReference>
<proteinExistence type="predicted"/>
<dbReference type="PROSITE" id="PS51464">
    <property type="entry name" value="SIS"/>
    <property type="match status" value="1"/>
</dbReference>
<dbReference type="SUPFAM" id="SSF53697">
    <property type="entry name" value="SIS domain"/>
    <property type="match status" value="1"/>
</dbReference>
<protein>
    <submittedName>
        <fullName evidence="7">RpiR family transcriptional regulator</fullName>
    </submittedName>
</protein>
<keyword evidence="2" id="KW-0238">DNA-binding</keyword>
<keyword evidence="1" id="KW-0805">Transcription regulation</keyword>
<evidence type="ECO:0000259" key="4">
    <source>
        <dbReference type="PROSITE" id="PS51071"/>
    </source>
</evidence>
<organism evidence="7 8">
    <name type="scientific">Tetragenococcus koreensis</name>
    <dbReference type="NCBI Taxonomy" id="290335"/>
    <lineage>
        <taxon>Bacteria</taxon>
        <taxon>Bacillati</taxon>
        <taxon>Bacillota</taxon>
        <taxon>Bacilli</taxon>
        <taxon>Lactobacillales</taxon>
        <taxon>Enterococcaceae</taxon>
        <taxon>Tetragenococcus</taxon>
    </lineage>
</organism>
<dbReference type="InterPro" id="IPR009057">
    <property type="entry name" value="Homeodomain-like_sf"/>
</dbReference>
<dbReference type="PROSITE" id="PS51071">
    <property type="entry name" value="HTH_RPIR"/>
    <property type="match status" value="1"/>
</dbReference>
<sequence>MLLTEKIEEITFSPAETNVINYILTDYTKIEDTTVKAIAKETFVHPSTLIRVAKKLGFHGWNDFKAAFVKEQQYLHNHFVQTDANLPFVENDSILTIAQKIASLEQATIADTLSLLEHKELQKATELLYQSKQIKIFTSNANLLISQDFALKMRRIKKQTSAAEIIGEQVYDAHSTDENTCVLLISYTGENSMLKRLLPILKQQGATIIALTGIGENTLTKFADCHLHLATREKLYSKISSYTTSTSISYLLDILYSTVFAKNYQKNMAHLVAIGKEYDNRTSTSPVMHEGSSAKLQITDSFIPN</sequence>
<dbReference type="InterPro" id="IPR047640">
    <property type="entry name" value="RpiR-like"/>
</dbReference>
<evidence type="ECO:0000313" key="7">
    <source>
        <dbReference type="EMBL" id="GEQ54487.1"/>
    </source>
</evidence>
<feature type="domain" description="SIS" evidence="5">
    <location>
        <begin position="124"/>
        <end position="269"/>
    </location>
</feature>
<evidence type="ECO:0000313" key="9">
    <source>
        <dbReference type="Proteomes" id="UP000886607"/>
    </source>
</evidence>
<dbReference type="Proteomes" id="UP000886597">
    <property type="component" value="Unassembled WGS sequence"/>
</dbReference>
<dbReference type="GO" id="GO:0097367">
    <property type="term" value="F:carbohydrate derivative binding"/>
    <property type="evidence" value="ECO:0007669"/>
    <property type="project" value="InterPro"/>
</dbReference>
<keyword evidence="9" id="KW-1185">Reference proteome</keyword>
<dbReference type="RefSeq" id="WP_202583989.1">
    <property type="nucleotide sequence ID" value="NZ_BKBO01000019.1"/>
</dbReference>
<dbReference type="PANTHER" id="PTHR30514:SF10">
    <property type="entry name" value="MURR_RPIR FAMILY TRANSCRIPTIONAL REGULATOR"/>
    <property type="match status" value="1"/>
</dbReference>
<comment type="caution">
    <text evidence="7">The sequence shown here is derived from an EMBL/GenBank/DDBJ whole genome shotgun (WGS) entry which is preliminary data.</text>
</comment>
<dbReference type="PANTHER" id="PTHR30514">
    <property type="entry name" value="GLUCOKINASE"/>
    <property type="match status" value="1"/>
</dbReference>
<dbReference type="InterPro" id="IPR035472">
    <property type="entry name" value="RpiR-like_SIS"/>
</dbReference>
<dbReference type="Gene3D" id="3.40.50.10490">
    <property type="entry name" value="Glucose-6-phosphate isomerase like protein, domain 1"/>
    <property type="match status" value="1"/>
</dbReference>
<evidence type="ECO:0000256" key="1">
    <source>
        <dbReference type="ARBA" id="ARBA00023015"/>
    </source>
</evidence>
<reference evidence="7" key="2">
    <citation type="journal article" date="2020" name="Int. Dairy J.">
        <title>Lactic acid bacterial diversity in Brie cheese focusing on salt concentration and pH of isolation medium and characterisation of halophilic and alkaliphilic lactic acid bacterial isolates.</title>
        <authorList>
            <person name="Unno R."/>
            <person name="Matsutani M."/>
            <person name="Suzuki T."/>
            <person name="Kodama K."/>
            <person name="Matsushita H."/>
            <person name="Yamasato K."/>
            <person name="Koizumi Y."/>
            <person name="Ishikawa M."/>
        </authorList>
    </citation>
    <scope>NUCLEOTIDE SEQUENCE</scope>
    <source>
        <strain evidence="7">7C1</strain>
        <strain evidence="6">8C4</strain>
    </source>
</reference>
<dbReference type="Pfam" id="PF01380">
    <property type="entry name" value="SIS"/>
    <property type="match status" value="1"/>
</dbReference>
<evidence type="ECO:0000259" key="5">
    <source>
        <dbReference type="PROSITE" id="PS51464"/>
    </source>
</evidence>
<accession>A0AAN4RL34</accession>
<dbReference type="EMBL" id="BKBO01000019">
    <property type="protein sequence ID" value="GEQ49506.1"/>
    <property type="molecule type" value="Genomic_DNA"/>
</dbReference>
<evidence type="ECO:0000313" key="6">
    <source>
        <dbReference type="EMBL" id="GEQ49506.1"/>
    </source>
</evidence>
<reference evidence="7" key="1">
    <citation type="submission" date="2019-08" db="EMBL/GenBank/DDBJ databases">
        <authorList>
            <person name="Ishikawa M."/>
            <person name="Suzuki T."/>
            <person name="Matsutani M."/>
        </authorList>
    </citation>
    <scope>NUCLEOTIDE SEQUENCE</scope>
    <source>
        <strain evidence="7">7C1</strain>
        <strain evidence="6">8C4</strain>
    </source>
</reference>
<dbReference type="AlphaFoldDB" id="A0AAN4RL34"/>